<feature type="region of interest" description="Disordered" evidence="1">
    <location>
        <begin position="1"/>
        <end position="37"/>
    </location>
</feature>
<dbReference type="EMBL" id="JWHU01000008">
    <property type="protein sequence ID" value="KIU21439.1"/>
    <property type="molecule type" value="Genomic_DNA"/>
</dbReference>
<proteinExistence type="predicted"/>
<feature type="compositionally biased region" description="Basic and acidic residues" evidence="1">
    <location>
        <begin position="1"/>
        <end position="11"/>
    </location>
</feature>
<dbReference type="AlphaFoldDB" id="A0A0D1K8R9"/>
<evidence type="ECO:0000313" key="3">
    <source>
        <dbReference type="Proteomes" id="UP000032287"/>
    </source>
</evidence>
<name>A0A0D1K8R9_9LACO</name>
<dbReference type="PATRIC" id="fig|137591.25.peg.709"/>
<organism evidence="2 3">
    <name type="scientific">Weissella cibaria</name>
    <dbReference type="NCBI Taxonomy" id="137591"/>
    <lineage>
        <taxon>Bacteria</taxon>
        <taxon>Bacillati</taxon>
        <taxon>Bacillota</taxon>
        <taxon>Bacilli</taxon>
        <taxon>Lactobacillales</taxon>
        <taxon>Lactobacillaceae</taxon>
        <taxon>Weissella</taxon>
    </lineage>
</organism>
<keyword evidence="3" id="KW-1185">Reference proteome</keyword>
<accession>A0A0D1K8R9</accession>
<feature type="compositionally biased region" description="Basic and acidic residues" evidence="1">
    <location>
        <begin position="22"/>
        <end position="37"/>
    </location>
</feature>
<sequence length="37" mass="4209">MTKDSTKKDKNEEEDISLSPQKEVKGKPEPADYKKAD</sequence>
<evidence type="ECO:0000313" key="2">
    <source>
        <dbReference type="EMBL" id="KIU21439.1"/>
    </source>
</evidence>
<comment type="caution">
    <text evidence="2">The sequence shown here is derived from an EMBL/GenBank/DDBJ whole genome shotgun (WGS) entry which is preliminary data.</text>
</comment>
<reference evidence="2 3" key="1">
    <citation type="journal article" date="2015" name="Microbiology (Mosc.)">
        <title>Genomics of the Weissella cibaria species with an examination of its metabolic traits.</title>
        <authorList>
            <person name="Lynch K.M."/>
            <person name="Lucid A."/>
            <person name="Arendt E.K."/>
            <person name="Sleator R.D."/>
            <person name="Lucey B."/>
            <person name="Coffey A."/>
        </authorList>
    </citation>
    <scope>NUCLEOTIDE SEQUENCE [LARGE SCALE GENOMIC DNA]</scope>
    <source>
        <strain evidence="2 3">MG1</strain>
    </source>
</reference>
<protein>
    <submittedName>
        <fullName evidence="2">Uncharacterized protein</fullName>
    </submittedName>
</protein>
<dbReference type="Proteomes" id="UP000032287">
    <property type="component" value="Unassembled WGS sequence"/>
</dbReference>
<evidence type="ECO:0000256" key="1">
    <source>
        <dbReference type="SAM" id="MobiDB-lite"/>
    </source>
</evidence>
<gene>
    <name evidence="2" type="ORF">QX99_00741</name>
</gene>